<dbReference type="KEGG" id="apra:G3A50_11890"/>
<name>A0A6P1YQA5_9HYPH</name>
<protein>
    <submittedName>
        <fullName evidence="1">Uncharacterized protein</fullName>
    </submittedName>
</protein>
<dbReference type="EMBL" id="CP048630">
    <property type="protein sequence ID" value="QIB34333.1"/>
    <property type="molecule type" value="Genomic_DNA"/>
</dbReference>
<keyword evidence="2" id="KW-1185">Reference proteome</keyword>
<dbReference type="Proteomes" id="UP000464751">
    <property type="component" value="Chromosome"/>
</dbReference>
<proteinExistence type="predicted"/>
<gene>
    <name evidence="1" type="ORF">G3A50_11890</name>
</gene>
<evidence type="ECO:0000313" key="1">
    <source>
        <dbReference type="EMBL" id="QIB34333.1"/>
    </source>
</evidence>
<dbReference type="RefSeq" id="WP_163075477.1">
    <property type="nucleotide sequence ID" value="NZ_CP048630.1"/>
</dbReference>
<sequence>MSYRRAWKGDEWQAFALQLVQLRHGAENVQVVPDAVQGDAGLEFFTTSGCLYQCYAPQEASDVAKAASAMKAKAGQDLPKLAKYKDKIEPILSGIVASRWILLCPFLDNKEVVADVRKRGLAIKSQGLPFLDSGFEALCQCQENFAGEIEQLKALSLGPPLKVDMPSADDVMTASRTSIGMRIDEKLVRAYGPSATDAQISSRRDAYVKAHLYRENALDQLRQNHSVLWERAFQSLEAEETRLIAVGAGSATLPAEQLQASMTRIEESLTKALPTLSTGVVTQIALGTVSDWLIRCPLDFPETT</sequence>
<dbReference type="AlphaFoldDB" id="A0A6P1YQA5"/>
<organism evidence="1 2">
    <name type="scientific">Ancylobacter pratisalsi</name>
    <dbReference type="NCBI Taxonomy" id="1745854"/>
    <lineage>
        <taxon>Bacteria</taxon>
        <taxon>Pseudomonadati</taxon>
        <taxon>Pseudomonadota</taxon>
        <taxon>Alphaproteobacteria</taxon>
        <taxon>Hyphomicrobiales</taxon>
        <taxon>Xanthobacteraceae</taxon>
        <taxon>Ancylobacter</taxon>
    </lineage>
</organism>
<accession>A0A6P1YQA5</accession>
<evidence type="ECO:0000313" key="2">
    <source>
        <dbReference type="Proteomes" id="UP000464751"/>
    </source>
</evidence>
<reference evidence="1 2" key="1">
    <citation type="submission" date="2020-02" db="EMBL/GenBank/DDBJ databases">
        <authorList>
            <person name="Li G."/>
        </authorList>
    </citation>
    <scope>NUCLEOTIDE SEQUENCE [LARGE SCALE GENOMIC DNA]</scope>
    <source>
        <strain evidence="1 2">DSM 102029</strain>
    </source>
</reference>